<dbReference type="AlphaFoldDB" id="A0AAD2DI71"/>
<accession>A0AAD2DI71</accession>
<dbReference type="NCBIfam" id="TIGR00756">
    <property type="entry name" value="PPR"/>
    <property type="match status" value="3"/>
</dbReference>
<organism evidence="5 6">
    <name type="scientific">Fraxinus pennsylvanica</name>
    <dbReference type="NCBI Taxonomy" id="56036"/>
    <lineage>
        <taxon>Eukaryota</taxon>
        <taxon>Viridiplantae</taxon>
        <taxon>Streptophyta</taxon>
        <taxon>Embryophyta</taxon>
        <taxon>Tracheophyta</taxon>
        <taxon>Spermatophyta</taxon>
        <taxon>Magnoliopsida</taxon>
        <taxon>eudicotyledons</taxon>
        <taxon>Gunneridae</taxon>
        <taxon>Pentapetalae</taxon>
        <taxon>asterids</taxon>
        <taxon>lamiids</taxon>
        <taxon>Lamiales</taxon>
        <taxon>Oleaceae</taxon>
        <taxon>Oleeae</taxon>
        <taxon>Fraxinus</taxon>
    </lineage>
</organism>
<dbReference type="Pfam" id="PF01535">
    <property type="entry name" value="PPR"/>
    <property type="match status" value="4"/>
</dbReference>
<dbReference type="PROSITE" id="PS51375">
    <property type="entry name" value="PPR"/>
    <property type="match status" value="3"/>
</dbReference>
<name>A0AAD2DI71_9LAMI</name>
<dbReference type="EMBL" id="OU503036">
    <property type="protein sequence ID" value="CAI9752710.1"/>
    <property type="molecule type" value="Genomic_DNA"/>
</dbReference>
<dbReference type="GO" id="GO:0009451">
    <property type="term" value="P:RNA modification"/>
    <property type="evidence" value="ECO:0007669"/>
    <property type="project" value="InterPro"/>
</dbReference>
<dbReference type="Pfam" id="PF14432">
    <property type="entry name" value="DYW_deaminase"/>
    <property type="match status" value="1"/>
</dbReference>
<dbReference type="InterPro" id="IPR046960">
    <property type="entry name" value="PPR_At4g14850-like_plant"/>
</dbReference>
<dbReference type="InterPro" id="IPR046848">
    <property type="entry name" value="E_motif"/>
</dbReference>
<keyword evidence="6" id="KW-1185">Reference proteome</keyword>
<evidence type="ECO:0000256" key="1">
    <source>
        <dbReference type="ARBA" id="ARBA00006643"/>
    </source>
</evidence>
<dbReference type="GO" id="GO:0003723">
    <property type="term" value="F:RNA binding"/>
    <property type="evidence" value="ECO:0007669"/>
    <property type="project" value="InterPro"/>
</dbReference>
<feature type="repeat" description="PPR" evidence="3">
    <location>
        <begin position="50"/>
        <end position="84"/>
    </location>
</feature>
<protein>
    <recommendedName>
        <fullName evidence="4">DYW domain-containing protein</fullName>
    </recommendedName>
</protein>
<evidence type="ECO:0000259" key="4">
    <source>
        <dbReference type="Pfam" id="PF14432"/>
    </source>
</evidence>
<dbReference type="PANTHER" id="PTHR24015">
    <property type="entry name" value="OS07G0578800 PROTEIN-RELATED"/>
    <property type="match status" value="1"/>
</dbReference>
<feature type="domain" description="DYW" evidence="4">
    <location>
        <begin position="602"/>
        <end position="694"/>
    </location>
</feature>
<evidence type="ECO:0000256" key="2">
    <source>
        <dbReference type="ARBA" id="ARBA00022737"/>
    </source>
</evidence>
<dbReference type="InterPro" id="IPR011990">
    <property type="entry name" value="TPR-like_helical_dom_sf"/>
</dbReference>
<gene>
    <name evidence="5" type="ORF">FPE_LOCUS141</name>
</gene>
<dbReference type="Proteomes" id="UP000834106">
    <property type="component" value="Chromosome 1"/>
</dbReference>
<evidence type="ECO:0000313" key="5">
    <source>
        <dbReference type="EMBL" id="CAI9752710.1"/>
    </source>
</evidence>
<dbReference type="FunFam" id="1.25.40.10:FF:000158">
    <property type="entry name" value="pentatricopeptide repeat-containing protein At2g33680"/>
    <property type="match status" value="1"/>
</dbReference>
<dbReference type="PANTHER" id="PTHR24015:SF548">
    <property type="entry name" value="OS08G0340900 PROTEIN"/>
    <property type="match status" value="1"/>
</dbReference>
<proteinExistence type="inferred from homology"/>
<evidence type="ECO:0000313" key="6">
    <source>
        <dbReference type="Proteomes" id="UP000834106"/>
    </source>
</evidence>
<dbReference type="Gene3D" id="1.25.40.10">
    <property type="entry name" value="Tetratricopeptide repeat domain"/>
    <property type="match status" value="5"/>
</dbReference>
<evidence type="ECO:0000256" key="3">
    <source>
        <dbReference type="PROSITE-ProRule" id="PRU00708"/>
    </source>
</evidence>
<keyword evidence="2" id="KW-0677">Repeat</keyword>
<dbReference type="GO" id="GO:0008270">
    <property type="term" value="F:zinc ion binding"/>
    <property type="evidence" value="ECO:0007669"/>
    <property type="project" value="InterPro"/>
</dbReference>
<dbReference type="InterPro" id="IPR032867">
    <property type="entry name" value="DYW_dom"/>
</dbReference>
<sequence>MVSQIQRPLFVPNLNEIRKFLKVSADSKNLTIGKTIHAHLIVSNQDSRDHVIERNSLINLYSKCGEISIARQLFDRMRKRNVVSWGSLMAGYLHHGLASEVIGLCRNMVKVDKLCLNKYILATVISCCSHCVLLDEGQQCHGYALKSGLIFHQYVKNALVSMYSMCSDVKGAMQVFYWAPRSDLCTYNSVLSVLLDHGYMREAFEVLCRLVAEYERLEWDNITYVNIFGLCARIGDLTLGQQTHSTMLKTGVELDLFVGSAVIDMYGKCGEISSMRKKFEGLQTKNVVTWTAILAAYLQNECFEEVLKLFLEMELEHILPNEYTFAVLLYSCAGLSALGFGNSLHARIMKMGMKNHTIVSNVLIHMYSRCGLIEDACIVFTNMTYRDVISWNSMITGYSHHGLGRETLSVFQEMLAAKEQPNYVTFVGALSACAFLGRVNEGFYYLNHMMRELGIEPGLEHYTCIVGLLGRAGRLEDAENFMLSTPIKWDIVAWRTLLNACYVHQNYHLGKRVAETVLHLNPEDVGTCILLSNMHARAKRWDGVVATRKLMRERNIKKEPGLSWTEIRNDTRVFVSDDNKHPDAVLIREKIKELLTEIKPLGYVPAIACELHDVEEEQKEGYLSYHSEKLAIAYALMKTPPGAPIRIIKNLRMCDDCHSAVKFISKVTNRLIIVRDVNRFHSFREGCCSCADYW</sequence>
<dbReference type="Pfam" id="PF13041">
    <property type="entry name" value="PPR_2"/>
    <property type="match status" value="2"/>
</dbReference>
<dbReference type="FunFam" id="1.25.40.10:FF:000285">
    <property type="entry name" value="Pentatricopeptide repeat-containing protein, chloroplastic"/>
    <property type="match status" value="1"/>
</dbReference>
<dbReference type="Pfam" id="PF20431">
    <property type="entry name" value="E_motif"/>
    <property type="match status" value="1"/>
</dbReference>
<reference evidence="5" key="1">
    <citation type="submission" date="2023-05" db="EMBL/GenBank/DDBJ databases">
        <authorList>
            <person name="Huff M."/>
        </authorList>
    </citation>
    <scope>NUCLEOTIDE SEQUENCE</scope>
</reference>
<dbReference type="GO" id="GO:0099402">
    <property type="term" value="P:plant organ development"/>
    <property type="evidence" value="ECO:0007669"/>
    <property type="project" value="UniProtKB-ARBA"/>
</dbReference>
<feature type="repeat" description="PPR" evidence="3">
    <location>
        <begin position="387"/>
        <end position="421"/>
    </location>
</feature>
<comment type="similarity">
    <text evidence="1">Belongs to the PPR family. PCMP-H subfamily.</text>
</comment>
<feature type="repeat" description="PPR" evidence="3">
    <location>
        <begin position="286"/>
        <end position="320"/>
    </location>
</feature>
<dbReference type="InterPro" id="IPR002885">
    <property type="entry name" value="PPR_rpt"/>
</dbReference>
<dbReference type="FunFam" id="1.25.40.10:FF:000227">
    <property type="entry name" value="Pentatricopeptide repeat-containing protein At3g13880"/>
    <property type="match status" value="1"/>
</dbReference>